<dbReference type="SUPFAM" id="SSF54427">
    <property type="entry name" value="NTF2-like"/>
    <property type="match status" value="1"/>
</dbReference>
<reference evidence="1" key="1">
    <citation type="journal article" date="2020" name="Phytopathology">
        <title>Genome sequence and comparative analysis of Colletotrichum gloeosporioides isolated from Liriodendron leaves.</title>
        <authorList>
            <person name="Fu F.F."/>
            <person name="Hao Z."/>
            <person name="Wang P."/>
            <person name="Lu Y."/>
            <person name="Xue L.J."/>
            <person name="Wei G."/>
            <person name="Tian Y."/>
            <person name="Baishi H."/>
            <person name="Xu H."/>
            <person name="Shi J."/>
            <person name="Cheng T."/>
            <person name="Wang G."/>
            <person name="Yi Y."/>
            <person name="Chen J."/>
        </authorList>
    </citation>
    <scope>NUCLEOTIDE SEQUENCE</scope>
    <source>
        <strain evidence="1">Lc1</strain>
    </source>
</reference>
<sequence>MAGDSRDFSIRKTLDQRVRAYFQSHDAGRIDEMKRWYADDVIQIFSVQVLGKIWKGKEEVIASHEKALADRKRRGWTIVTVPTWVIVDRGRITCRIERFYSEQTCKGIIKYTFLAVFDLDSTGHLTGESRDRNLRPFIEGQAKKLIDDLFWGEKDLASEWFDASISLVINLEQNPGVVFLGKDEAMGYFKNHDDKKDMEQKWYDWNIVLVTADRGRVTSYAEKLSVEFNENGAVSPIDKEVILITMDLNDSNKIQRMEYRVLRRDKIANHMPWEEAVAKLITKSVVIDYNI</sequence>
<organism evidence="1 2">
    <name type="scientific">Colletotrichum gloeosporioides</name>
    <name type="common">Anthracnose fungus</name>
    <name type="synonym">Glomerella cingulata</name>
    <dbReference type="NCBI Taxonomy" id="474922"/>
    <lineage>
        <taxon>Eukaryota</taxon>
        <taxon>Fungi</taxon>
        <taxon>Dikarya</taxon>
        <taxon>Ascomycota</taxon>
        <taxon>Pezizomycotina</taxon>
        <taxon>Sordariomycetes</taxon>
        <taxon>Hypocreomycetidae</taxon>
        <taxon>Glomerellales</taxon>
        <taxon>Glomerellaceae</taxon>
        <taxon>Colletotrichum</taxon>
        <taxon>Colletotrichum gloeosporioides species complex</taxon>
    </lineage>
</organism>
<dbReference type="RefSeq" id="XP_045257202.1">
    <property type="nucleotide sequence ID" value="XM_045404002.1"/>
</dbReference>
<dbReference type="Proteomes" id="UP000613401">
    <property type="component" value="Unassembled WGS sequence"/>
</dbReference>
<dbReference type="InterPro" id="IPR032710">
    <property type="entry name" value="NTF2-like_dom_sf"/>
</dbReference>
<evidence type="ECO:0000313" key="1">
    <source>
        <dbReference type="EMBL" id="KAF3798042.1"/>
    </source>
</evidence>
<keyword evidence="2" id="KW-1185">Reference proteome</keyword>
<comment type="caution">
    <text evidence="1">The sequence shown here is derived from an EMBL/GenBank/DDBJ whole genome shotgun (WGS) entry which is preliminary data.</text>
</comment>
<dbReference type="GeneID" id="69011101"/>
<dbReference type="AlphaFoldDB" id="A0A8H4C6E9"/>
<evidence type="ECO:0000313" key="2">
    <source>
        <dbReference type="Proteomes" id="UP000613401"/>
    </source>
</evidence>
<dbReference type="EMBL" id="WVTB01000103">
    <property type="protein sequence ID" value="KAF3798042.1"/>
    <property type="molecule type" value="Genomic_DNA"/>
</dbReference>
<name>A0A8H4C6E9_COLGL</name>
<gene>
    <name evidence="1" type="ORF">GCG54_00003945</name>
</gene>
<dbReference type="Gene3D" id="3.10.450.50">
    <property type="match status" value="1"/>
</dbReference>
<proteinExistence type="predicted"/>
<accession>A0A8H4C6E9</accession>
<reference evidence="1" key="2">
    <citation type="submission" date="2020-03" db="EMBL/GenBank/DDBJ databases">
        <authorList>
            <person name="Fu F.-F."/>
            <person name="Chen J."/>
        </authorList>
    </citation>
    <scope>NUCLEOTIDE SEQUENCE</scope>
    <source>
        <strain evidence="1">Lc1</strain>
    </source>
</reference>
<protein>
    <submittedName>
        <fullName evidence="1">Uncharacterized protein</fullName>
    </submittedName>
</protein>